<dbReference type="SUPFAM" id="SSF51161">
    <property type="entry name" value="Trimeric LpxA-like enzymes"/>
    <property type="match status" value="1"/>
</dbReference>
<dbReference type="InterPro" id="IPR005881">
    <property type="entry name" value="Ser_O-AcTrfase"/>
</dbReference>
<accession>A0A3A5H6E4</accession>
<dbReference type="OrthoDB" id="2643438at2"/>
<dbReference type="AlphaFoldDB" id="A0A3A5H6E4"/>
<comment type="similarity">
    <text evidence="1">Belongs to the transferase hexapeptide repeat family.</text>
</comment>
<keyword evidence="1" id="KW-0808">Transferase</keyword>
<sequence>MLSMWSLIREDLKASVDQTRVFGAAFWVKVLGKLLITPQVQVVVLFRIGHAVAGTPLRPLAFVLRAWGLMISGAEIHPDAQIGPGMSLMHSSGVVIGGGVVAGKGLRMAQGATLGEPAGGGADANRGFPTLGDYVSLGAHAVVLGSRSLADGCVVGANSVVTRDVPELTVVVGAPAREVKTVTWVDVINRPSKD</sequence>
<dbReference type="EMBL" id="QYRP01000002">
    <property type="protein sequence ID" value="RJS45438.1"/>
    <property type="molecule type" value="Genomic_DNA"/>
</dbReference>
<comment type="caution">
    <text evidence="2">The sequence shown here is derived from an EMBL/GenBank/DDBJ whole genome shotgun (WGS) entry which is preliminary data.</text>
</comment>
<dbReference type="Proteomes" id="UP000276542">
    <property type="component" value="Unassembled WGS sequence"/>
</dbReference>
<evidence type="ECO:0000256" key="1">
    <source>
        <dbReference type="PIRNR" id="PIRNR000441"/>
    </source>
</evidence>
<keyword evidence="1" id="KW-0012">Acyltransferase</keyword>
<dbReference type="PANTHER" id="PTHR42811">
    <property type="entry name" value="SERINE ACETYLTRANSFERASE"/>
    <property type="match status" value="1"/>
</dbReference>
<dbReference type="InterPro" id="IPR011004">
    <property type="entry name" value="Trimer_LpxA-like_sf"/>
</dbReference>
<organism evidence="2 3">
    <name type="scientific">Nocardioides cavernaquae</name>
    <dbReference type="NCBI Taxonomy" id="2321396"/>
    <lineage>
        <taxon>Bacteria</taxon>
        <taxon>Bacillati</taxon>
        <taxon>Actinomycetota</taxon>
        <taxon>Actinomycetes</taxon>
        <taxon>Propionibacteriales</taxon>
        <taxon>Nocardioidaceae</taxon>
        <taxon>Nocardioides</taxon>
    </lineage>
</organism>
<keyword evidence="3" id="KW-1185">Reference proteome</keyword>
<dbReference type="GO" id="GO:0006535">
    <property type="term" value="P:cysteine biosynthetic process from serine"/>
    <property type="evidence" value="ECO:0007669"/>
    <property type="project" value="InterPro"/>
</dbReference>
<dbReference type="EC" id="2.3.1.30" evidence="1"/>
<evidence type="ECO:0000313" key="3">
    <source>
        <dbReference type="Proteomes" id="UP000276542"/>
    </source>
</evidence>
<dbReference type="PIRSF" id="PIRSF000441">
    <property type="entry name" value="CysE"/>
    <property type="match status" value="1"/>
</dbReference>
<dbReference type="Gene3D" id="2.160.10.10">
    <property type="entry name" value="Hexapeptide repeat proteins"/>
    <property type="match status" value="1"/>
</dbReference>
<reference evidence="3" key="1">
    <citation type="submission" date="2018-09" db="EMBL/GenBank/DDBJ databases">
        <authorList>
            <person name="Zhu H."/>
        </authorList>
    </citation>
    <scope>NUCLEOTIDE SEQUENCE [LARGE SCALE GENOMIC DNA]</scope>
    <source>
        <strain evidence="3">K1W22B-1</strain>
    </source>
</reference>
<gene>
    <name evidence="2" type="ORF">D4739_03840</name>
</gene>
<dbReference type="GO" id="GO:0009001">
    <property type="term" value="F:serine O-acetyltransferase activity"/>
    <property type="evidence" value="ECO:0007669"/>
    <property type="project" value="UniProtKB-EC"/>
</dbReference>
<evidence type="ECO:0000313" key="2">
    <source>
        <dbReference type="EMBL" id="RJS45438.1"/>
    </source>
</evidence>
<comment type="catalytic activity">
    <reaction evidence="1">
        <text>L-serine + acetyl-CoA = O-acetyl-L-serine + CoA</text>
        <dbReference type="Rhea" id="RHEA:24560"/>
        <dbReference type="ChEBI" id="CHEBI:33384"/>
        <dbReference type="ChEBI" id="CHEBI:57287"/>
        <dbReference type="ChEBI" id="CHEBI:57288"/>
        <dbReference type="ChEBI" id="CHEBI:58340"/>
        <dbReference type="EC" id="2.3.1.30"/>
    </reaction>
</comment>
<dbReference type="GO" id="GO:0005737">
    <property type="term" value="C:cytoplasm"/>
    <property type="evidence" value="ECO:0007669"/>
    <property type="project" value="InterPro"/>
</dbReference>
<name>A0A3A5H6E4_9ACTN</name>
<protein>
    <recommendedName>
        <fullName evidence="1">Serine acetyltransferase</fullName>
        <ecNumber evidence="1">2.3.1.30</ecNumber>
    </recommendedName>
</protein>
<proteinExistence type="inferred from homology"/>